<accession>A0A923IV84</accession>
<sequence length="379" mass="43650">MYFLTLQDPNYMVKGSRDPLGFQVAWQGAGRHLIPELSTVSSSLRDFHIIGLANACKGEFDITDRDYPAFFLCLEQLMAYARLQKFAGEEGFNGIDRARKMMDDSRDHVEISVSNQLLSNQRSYGIWGKYSRPFNDMGLANDARFQQVQLQKLKYNPLLEQLVSQLAKKRGTSIKVKKSDVGALATPLSISSADERDCYIDHLLTDTCHGQLLDMVKSFPELVEMEFYERLDFIIDKAIDRKLAQVLFRIKNTERILSPLNRIFRYLQCKSSWTDGELASDEFIGAWAATFEGHENSYLSPEIGRLLGRDNLETVRGLVLVNETVCARRRSEPWMRFNAAGLEVNHFEGAFFSSDYDPMRNHDYTYFINTWFNLFKQLN</sequence>
<gene>
    <name evidence="1" type="ORF">GM921_09605</name>
</gene>
<proteinExistence type="predicted"/>
<reference evidence="1" key="1">
    <citation type="submission" date="2019-11" db="EMBL/GenBank/DDBJ databases">
        <title>Description of Pedobacter sp. LMG 31464T.</title>
        <authorList>
            <person name="Carlier A."/>
            <person name="Qi S."/>
            <person name="Vandamme P."/>
        </authorList>
    </citation>
    <scope>NUCLEOTIDE SEQUENCE</scope>
    <source>
        <strain evidence="1">LMG 31464</strain>
    </source>
</reference>
<evidence type="ECO:0000313" key="2">
    <source>
        <dbReference type="Proteomes" id="UP000601055"/>
    </source>
</evidence>
<dbReference type="EMBL" id="WNXD01000002">
    <property type="protein sequence ID" value="MBB2145741.1"/>
    <property type="molecule type" value="Genomic_DNA"/>
</dbReference>
<protein>
    <submittedName>
        <fullName evidence="1">Uncharacterized protein</fullName>
    </submittedName>
</protein>
<comment type="caution">
    <text evidence="1">The sequence shown here is derived from an EMBL/GenBank/DDBJ whole genome shotgun (WGS) entry which is preliminary data.</text>
</comment>
<organism evidence="1 2">
    <name type="scientific">Pedobacter planticolens</name>
    <dbReference type="NCBI Taxonomy" id="2679964"/>
    <lineage>
        <taxon>Bacteria</taxon>
        <taxon>Pseudomonadati</taxon>
        <taxon>Bacteroidota</taxon>
        <taxon>Sphingobacteriia</taxon>
        <taxon>Sphingobacteriales</taxon>
        <taxon>Sphingobacteriaceae</taxon>
        <taxon>Pedobacter</taxon>
    </lineage>
</organism>
<keyword evidence="2" id="KW-1185">Reference proteome</keyword>
<dbReference type="AlphaFoldDB" id="A0A923IV84"/>
<name>A0A923IV84_9SPHI</name>
<dbReference type="Proteomes" id="UP000601055">
    <property type="component" value="Unassembled WGS sequence"/>
</dbReference>
<dbReference type="RefSeq" id="WP_182922433.1">
    <property type="nucleotide sequence ID" value="NZ_WNXD01000002.1"/>
</dbReference>
<evidence type="ECO:0000313" key="1">
    <source>
        <dbReference type="EMBL" id="MBB2145741.1"/>
    </source>
</evidence>